<dbReference type="InterPro" id="IPR034660">
    <property type="entry name" value="DinB/YfiT-like"/>
</dbReference>
<dbReference type="Gene3D" id="1.20.120.450">
    <property type="entry name" value="dinb family like domain"/>
    <property type="match status" value="1"/>
</dbReference>
<sequence>MFLQSNFELLAHYNHAMNVNIYAAAAKLSQADVAKNQGAYFGSIINTLNHILVADTIWLQRFATHLSQLTCLEYVRGLAVPTSLDLVLYSDLTELTEYREKMDDVITQFAAKLTEPALLQAFTYKNMKGITFTKNLSHVIQHFFNHQTHHRGQVSTLLYQQGIDLGVTDLLLHIPNIE</sequence>
<dbReference type="Pfam" id="PF05163">
    <property type="entry name" value="DinB"/>
    <property type="match status" value="1"/>
</dbReference>
<feature type="binding site" evidence="3">
    <location>
        <position position="150"/>
    </location>
    <ligand>
        <name>a divalent metal cation</name>
        <dbReference type="ChEBI" id="CHEBI:60240"/>
    </ligand>
</feature>
<proteinExistence type="inferred from homology"/>
<gene>
    <name evidence="4" type="ORF">AX660_13330</name>
</gene>
<dbReference type="PANTHER" id="PTHR37302">
    <property type="entry name" value="SLR1116 PROTEIN"/>
    <property type="match status" value="1"/>
</dbReference>
<comment type="similarity">
    <text evidence="1">Belongs to the DinB family.</text>
</comment>
<evidence type="ECO:0000256" key="1">
    <source>
        <dbReference type="ARBA" id="ARBA00008635"/>
    </source>
</evidence>
<dbReference type="OrthoDB" id="9807509at2"/>
<feature type="binding site" evidence="3">
    <location>
        <position position="50"/>
    </location>
    <ligand>
        <name>a divalent metal cation</name>
        <dbReference type="ChEBI" id="CHEBI:60240"/>
    </ligand>
</feature>
<dbReference type="Proteomes" id="UP000070299">
    <property type="component" value="Unassembled WGS sequence"/>
</dbReference>
<evidence type="ECO:0000256" key="3">
    <source>
        <dbReference type="PIRSR" id="PIRSR607837-1"/>
    </source>
</evidence>
<comment type="caution">
    <text evidence="4">The sequence shown here is derived from an EMBL/GenBank/DDBJ whole genome shotgun (WGS) entry which is preliminary data.</text>
</comment>
<feature type="binding site" evidence="3">
    <location>
        <position position="146"/>
    </location>
    <ligand>
        <name>a divalent metal cation</name>
        <dbReference type="ChEBI" id="CHEBI:60240"/>
    </ligand>
</feature>
<dbReference type="RefSeq" id="WP_068376202.1">
    <property type="nucleotide sequence ID" value="NZ_LSNE01000005.1"/>
</dbReference>
<name>A0A136A1P2_9ALTE</name>
<dbReference type="STRING" id="1799789.AX660_13330"/>
<protein>
    <submittedName>
        <fullName evidence="4">Diguanylate cyclase</fullName>
    </submittedName>
</protein>
<evidence type="ECO:0000313" key="5">
    <source>
        <dbReference type="Proteomes" id="UP000070299"/>
    </source>
</evidence>
<reference evidence="5" key="1">
    <citation type="submission" date="2016-02" db="EMBL/GenBank/DDBJ databases">
        <authorList>
            <person name="Schultz-Johansen M."/>
            <person name="Glaring M.A."/>
            <person name="Bech P.K."/>
            <person name="Stougaard P."/>
        </authorList>
    </citation>
    <scope>NUCLEOTIDE SEQUENCE [LARGE SCALE GENOMIC DNA]</scope>
    <source>
        <strain evidence="5">S66</strain>
    </source>
</reference>
<evidence type="ECO:0000313" key="4">
    <source>
        <dbReference type="EMBL" id="KXI29134.1"/>
    </source>
</evidence>
<evidence type="ECO:0000256" key="2">
    <source>
        <dbReference type="ARBA" id="ARBA00022723"/>
    </source>
</evidence>
<keyword evidence="5" id="KW-1185">Reference proteome</keyword>
<keyword evidence="2 3" id="KW-0479">Metal-binding</keyword>
<dbReference type="AlphaFoldDB" id="A0A136A1P2"/>
<organism evidence="4 5">
    <name type="scientific">Paraglaciecola hydrolytica</name>
    <dbReference type="NCBI Taxonomy" id="1799789"/>
    <lineage>
        <taxon>Bacteria</taxon>
        <taxon>Pseudomonadati</taxon>
        <taxon>Pseudomonadota</taxon>
        <taxon>Gammaproteobacteria</taxon>
        <taxon>Alteromonadales</taxon>
        <taxon>Alteromonadaceae</taxon>
        <taxon>Paraglaciecola</taxon>
    </lineage>
</organism>
<dbReference type="SUPFAM" id="SSF109854">
    <property type="entry name" value="DinB/YfiT-like putative metalloenzymes"/>
    <property type="match status" value="1"/>
</dbReference>
<dbReference type="EMBL" id="LSNE01000005">
    <property type="protein sequence ID" value="KXI29134.1"/>
    <property type="molecule type" value="Genomic_DNA"/>
</dbReference>
<accession>A0A136A1P2</accession>
<dbReference type="InterPro" id="IPR007837">
    <property type="entry name" value="DinB"/>
</dbReference>
<dbReference type="GO" id="GO:0046872">
    <property type="term" value="F:metal ion binding"/>
    <property type="evidence" value="ECO:0007669"/>
    <property type="project" value="UniProtKB-KW"/>
</dbReference>
<dbReference type="PANTHER" id="PTHR37302:SF1">
    <property type="entry name" value="PROTEIN DINB"/>
    <property type="match status" value="1"/>
</dbReference>